<evidence type="ECO:0008006" key="4">
    <source>
        <dbReference type="Google" id="ProtNLM"/>
    </source>
</evidence>
<evidence type="ECO:0000313" key="2">
    <source>
        <dbReference type="EMBL" id="MFC4735296.1"/>
    </source>
</evidence>
<name>A0ABV9NSJ4_9BACI</name>
<dbReference type="Proteomes" id="UP001595896">
    <property type="component" value="Unassembled WGS sequence"/>
</dbReference>
<evidence type="ECO:0000256" key="1">
    <source>
        <dbReference type="SAM" id="Phobius"/>
    </source>
</evidence>
<protein>
    <recommendedName>
        <fullName evidence="4">DUF4306 domain-containing protein</fullName>
    </recommendedName>
</protein>
<proteinExistence type="predicted"/>
<gene>
    <name evidence="2" type="ORF">ACFO4L_01745</name>
</gene>
<keyword evidence="1" id="KW-0812">Transmembrane</keyword>
<keyword evidence="1" id="KW-1133">Transmembrane helix</keyword>
<sequence>MFFLRSFPLFLSAFLLFLPTAFFSFFFANQLAVMPDCRNHFVFTPDTAACNEVYAVDVVIYSFTTFPLALVSIAALVTGVYLVAASASYAYSRFVRTA</sequence>
<organism evidence="2 3">
    <name type="scientific">Bacillus daqingensis</name>
    <dbReference type="NCBI Taxonomy" id="872396"/>
    <lineage>
        <taxon>Bacteria</taxon>
        <taxon>Bacillati</taxon>
        <taxon>Bacillota</taxon>
        <taxon>Bacilli</taxon>
        <taxon>Bacillales</taxon>
        <taxon>Bacillaceae</taxon>
        <taxon>Bacillus</taxon>
    </lineage>
</organism>
<reference evidence="3" key="1">
    <citation type="journal article" date="2019" name="Int. J. Syst. Evol. Microbiol.">
        <title>The Global Catalogue of Microorganisms (GCM) 10K type strain sequencing project: providing services to taxonomists for standard genome sequencing and annotation.</title>
        <authorList>
            <consortium name="The Broad Institute Genomics Platform"/>
            <consortium name="The Broad Institute Genome Sequencing Center for Infectious Disease"/>
            <person name="Wu L."/>
            <person name="Ma J."/>
        </authorList>
    </citation>
    <scope>NUCLEOTIDE SEQUENCE [LARGE SCALE GENOMIC DNA]</scope>
    <source>
        <strain evidence="3">JCM 12165</strain>
    </source>
</reference>
<feature type="transmembrane region" description="Helical" evidence="1">
    <location>
        <begin position="68"/>
        <end position="91"/>
    </location>
</feature>
<keyword evidence="1" id="KW-0472">Membrane</keyword>
<dbReference type="RefSeq" id="WP_377907923.1">
    <property type="nucleotide sequence ID" value="NZ_JBHSGK010000003.1"/>
</dbReference>
<accession>A0ABV9NSJ4</accession>
<dbReference type="EMBL" id="JBHSGK010000003">
    <property type="protein sequence ID" value="MFC4735296.1"/>
    <property type="molecule type" value="Genomic_DNA"/>
</dbReference>
<evidence type="ECO:0000313" key="3">
    <source>
        <dbReference type="Proteomes" id="UP001595896"/>
    </source>
</evidence>
<comment type="caution">
    <text evidence="2">The sequence shown here is derived from an EMBL/GenBank/DDBJ whole genome shotgun (WGS) entry which is preliminary data.</text>
</comment>
<keyword evidence="3" id="KW-1185">Reference proteome</keyword>